<reference evidence="3" key="1">
    <citation type="submission" date="2016-11" db="EMBL/GenBank/DDBJ databases">
        <authorList>
            <person name="Varghese N."/>
            <person name="Submissions S."/>
        </authorList>
    </citation>
    <scope>NUCLEOTIDE SEQUENCE [LARGE SCALE GENOMIC DNA]</scope>
    <source>
        <strain evidence="3">DSM 29327</strain>
    </source>
</reference>
<feature type="domain" description="VTC" evidence="1">
    <location>
        <begin position="31"/>
        <end position="238"/>
    </location>
</feature>
<evidence type="ECO:0000313" key="3">
    <source>
        <dbReference type="Proteomes" id="UP000184191"/>
    </source>
</evidence>
<accession>A0A1M6WZH3</accession>
<dbReference type="STRING" id="1054996.SAMN05444414_103201"/>
<dbReference type="OrthoDB" id="148766at2"/>
<sequence length="271" mass="31250">MSDISDLTWFSSEFEACDLASLNDGAAMLTRIDNKYIVQAVDLGALVASLAEGFDVLEIGDRRAFNYATRYFDDDARNAYYEHHQGKRKGFKVRSRRYLDAGLCYVELKMKEKRGTTIKHRLEYDYDGFEALNAEALQFVKNGYRTHYGKNFTYKVRPVLDIRYQRLTLVSKDRGERLTIDTDLTFSNGTSQLYAPRGIFIIETKSRNGRGHADRCLRAQHHYPIKRCSKYCIGMAALSEVTRFNHFMPTIRKLKIWDAPVMAVTSEQMVA</sequence>
<name>A0A1M6WZH3_9RHOB</name>
<keyword evidence="3" id="KW-1185">Reference proteome</keyword>
<protein>
    <submittedName>
        <fullName evidence="2">VTC domain-containing protein</fullName>
    </submittedName>
</protein>
<dbReference type="RefSeq" id="WP_073195574.1">
    <property type="nucleotide sequence ID" value="NZ_FRBN01000003.1"/>
</dbReference>
<dbReference type="Pfam" id="PF09359">
    <property type="entry name" value="VTC"/>
    <property type="match status" value="1"/>
</dbReference>
<dbReference type="CDD" id="cd07750">
    <property type="entry name" value="PolyPPase_VTC_like"/>
    <property type="match status" value="1"/>
</dbReference>
<dbReference type="EMBL" id="FRBN01000003">
    <property type="protein sequence ID" value="SHK99150.1"/>
    <property type="molecule type" value="Genomic_DNA"/>
</dbReference>
<dbReference type="GO" id="GO:0006799">
    <property type="term" value="P:polyphosphate biosynthetic process"/>
    <property type="evidence" value="ECO:0007669"/>
    <property type="project" value="UniProtKB-ARBA"/>
</dbReference>
<organism evidence="2 3">
    <name type="scientific">Roseovarius marisflavi</name>
    <dbReference type="NCBI Taxonomy" id="1054996"/>
    <lineage>
        <taxon>Bacteria</taxon>
        <taxon>Pseudomonadati</taxon>
        <taxon>Pseudomonadota</taxon>
        <taxon>Alphaproteobacteria</taxon>
        <taxon>Rhodobacterales</taxon>
        <taxon>Roseobacteraceae</taxon>
        <taxon>Roseovarius</taxon>
    </lineage>
</organism>
<dbReference type="InterPro" id="IPR018966">
    <property type="entry name" value="VTC_domain"/>
</dbReference>
<proteinExistence type="predicted"/>
<dbReference type="Gene3D" id="3.20.100.30">
    <property type="entry name" value="VTC, catalytic tunnel domain"/>
    <property type="match status" value="1"/>
</dbReference>
<evidence type="ECO:0000259" key="1">
    <source>
        <dbReference type="Pfam" id="PF09359"/>
    </source>
</evidence>
<dbReference type="InterPro" id="IPR042267">
    <property type="entry name" value="VTC_sf"/>
</dbReference>
<gene>
    <name evidence="2" type="ORF">SAMN05444414_103201</name>
</gene>
<dbReference type="AlphaFoldDB" id="A0A1M6WZH3"/>
<dbReference type="Proteomes" id="UP000184191">
    <property type="component" value="Unassembled WGS sequence"/>
</dbReference>
<evidence type="ECO:0000313" key="2">
    <source>
        <dbReference type="EMBL" id="SHK99150.1"/>
    </source>
</evidence>